<gene>
    <name evidence="1" type="ORF">TWF481_005929</name>
</gene>
<evidence type="ECO:0000313" key="2">
    <source>
        <dbReference type="Proteomes" id="UP001370758"/>
    </source>
</evidence>
<accession>A0AAV9WF79</accession>
<comment type="caution">
    <text evidence="1">The sequence shown here is derived from an EMBL/GenBank/DDBJ whole genome shotgun (WGS) entry which is preliminary data.</text>
</comment>
<name>A0AAV9WF79_9PEZI</name>
<protein>
    <submittedName>
        <fullName evidence="1">Uncharacterized protein</fullName>
    </submittedName>
</protein>
<proteinExistence type="predicted"/>
<dbReference type="AlphaFoldDB" id="A0AAV9WF79"/>
<reference evidence="1 2" key="1">
    <citation type="submission" date="2023-08" db="EMBL/GenBank/DDBJ databases">
        <authorList>
            <person name="Palmer J.M."/>
        </authorList>
    </citation>
    <scope>NUCLEOTIDE SEQUENCE [LARGE SCALE GENOMIC DNA]</scope>
    <source>
        <strain evidence="1 2">TWF481</strain>
    </source>
</reference>
<keyword evidence="2" id="KW-1185">Reference proteome</keyword>
<organism evidence="1 2">
    <name type="scientific">Arthrobotrys musiformis</name>
    <dbReference type="NCBI Taxonomy" id="47236"/>
    <lineage>
        <taxon>Eukaryota</taxon>
        <taxon>Fungi</taxon>
        <taxon>Dikarya</taxon>
        <taxon>Ascomycota</taxon>
        <taxon>Pezizomycotina</taxon>
        <taxon>Orbiliomycetes</taxon>
        <taxon>Orbiliales</taxon>
        <taxon>Orbiliaceae</taxon>
        <taxon>Arthrobotrys</taxon>
    </lineage>
</organism>
<dbReference type="Proteomes" id="UP001370758">
    <property type="component" value="Unassembled WGS sequence"/>
</dbReference>
<dbReference type="EMBL" id="JAVHJL010000003">
    <property type="protein sequence ID" value="KAK6507498.1"/>
    <property type="molecule type" value="Genomic_DNA"/>
</dbReference>
<evidence type="ECO:0000313" key="1">
    <source>
        <dbReference type="EMBL" id="KAK6507498.1"/>
    </source>
</evidence>
<sequence length="174" mass="19434">MNLSAIWAVKREIIYNFYKFLSYSRITTAESAPVVSRDVFVGTIQKPLQLQLLEVFLKSEKSTFDLDGVRTLLDPKSLSEIANQVHKCTVRMALETAKVLEGDGVQGPLLMPAVLLVAGYGTPSTIMENDPRLDSNLDTERQKHYSLIMAHHPLTKSLKKEVGHRVAIEPVENA</sequence>